<dbReference type="PROSITE" id="PS51898">
    <property type="entry name" value="TYR_RECOMBINASE"/>
    <property type="match status" value="1"/>
</dbReference>
<dbReference type="InterPro" id="IPR002104">
    <property type="entry name" value="Integrase_catalytic"/>
</dbReference>
<reference evidence="5 6" key="1">
    <citation type="submission" date="2014-09" db="EMBL/GenBank/DDBJ databases">
        <title>Vibrio maritimus JCM 19240. (C210) whole genome shotgun sequence.</title>
        <authorList>
            <person name="Sawabe T."/>
            <person name="Meirelles P."/>
            <person name="Nakanishi M."/>
            <person name="Sayaka M."/>
            <person name="Hattori M."/>
            <person name="Ohkuma M."/>
        </authorList>
    </citation>
    <scope>NUCLEOTIDE SEQUENCE [LARGE SCALE GENOMIC DNA]</scope>
    <source>
        <strain evidence="5 6">JCM 19240</strain>
    </source>
</reference>
<keyword evidence="2" id="KW-0229">DNA integration</keyword>
<protein>
    <submittedName>
        <fullName evidence="5">Phage integrase</fullName>
    </submittedName>
</protein>
<dbReference type="Proteomes" id="UP000029224">
    <property type="component" value="Unassembled WGS sequence"/>
</dbReference>
<organism evidence="5 6">
    <name type="scientific">Vibrio maritimus</name>
    <dbReference type="NCBI Taxonomy" id="990268"/>
    <lineage>
        <taxon>Bacteria</taxon>
        <taxon>Pseudomonadati</taxon>
        <taxon>Pseudomonadota</taxon>
        <taxon>Gammaproteobacteria</taxon>
        <taxon>Vibrionales</taxon>
        <taxon>Vibrionaceae</taxon>
        <taxon>Vibrio</taxon>
    </lineage>
</organism>
<evidence type="ECO:0000313" key="5">
    <source>
        <dbReference type="EMBL" id="GAL36114.1"/>
    </source>
</evidence>
<evidence type="ECO:0000313" key="6">
    <source>
        <dbReference type="Proteomes" id="UP000029224"/>
    </source>
</evidence>
<dbReference type="CDD" id="cd00801">
    <property type="entry name" value="INT_P4_C"/>
    <property type="match status" value="1"/>
</dbReference>
<reference evidence="5 6" key="2">
    <citation type="submission" date="2014-09" db="EMBL/GenBank/DDBJ databases">
        <authorList>
            <consortium name="NBRP consortium"/>
            <person name="Sawabe T."/>
            <person name="Meirelles P."/>
            <person name="Nakanishi M."/>
            <person name="Sayaka M."/>
            <person name="Hattori M."/>
            <person name="Ohkuma M."/>
        </authorList>
    </citation>
    <scope>NUCLEOTIDE SEQUENCE [LARGE SCALE GENOMIC DNA]</scope>
    <source>
        <strain evidence="5 6">JCM 19240</strain>
    </source>
</reference>
<dbReference type="Gene3D" id="1.10.443.10">
    <property type="entry name" value="Intergrase catalytic core"/>
    <property type="match status" value="1"/>
</dbReference>
<dbReference type="InterPro" id="IPR011010">
    <property type="entry name" value="DNA_brk_join_enz"/>
</dbReference>
<dbReference type="GO" id="GO:0006310">
    <property type="term" value="P:DNA recombination"/>
    <property type="evidence" value="ECO:0007669"/>
    <property type="project" value="UniProtKB-KW"/>
</dbReference>
<sequence>MKKKVEHIVPLSPQTLNILAEAKKLSDGSEYIFPADRKKGHPVNPQTANMALKRMGYSGRLVAHGLRALASTVLNEEGIHHPDIIEAALAHVDKNQVRSAYNRAKYLDRRHKMMIWWSNHIVSSLAKALSAQ</sequence>
<dbReference type="InterPro" id="IPR013762">
    <property type="entry name" value="Integrase-like_cat_sf"/>
</dbReference>
<dbReference type="InterPro" id="IPR050808">
    <property type="entry name" value="Phage_Integrase"/>
</dbReference>
<dbReference type="GO" id="GO:0003677">
    <property type="term" value="F:DNA binding"/>
    <property type="evidence" value="ECO:0007669"/>
    <property type="project" value="InterPro"/>
</dbReference>
<accession>A0A090TBK6</accession>
<evidence type="ECO:0000256" key="1">
    <source>
        <dbReference type="ARBA" id="ARBA00008857"/>
    </source>
</evidence>
<comment type="caution">
    <text evidence="5">The sequence shown here is derived from an EMBL/GenBank/DDBJ whole genome shotgun (WGS) entry which is preliminary data.</text>
</comment>
<keyword evidence="6" id="KW-1185">Reference proteome</keyword>
<gene>
    <name evidence="5" type="ORF">JCM19240_1556</name>
</gene>
<dbReference type="AlphaFoldDB" id="A0A090TBK6"/>
<evidence type="ECO:0000256" key="2">
    <source>
        <dbReference type="ARBA" id="ARBA00022908"/>
    </source>
</evidence>
<keyword evidence="3" id="KW-0233">DNA recombination</keyword>
<dbReference type="PANTHER" id="PTHR30629">
    <property type="entry name" value="PROPHAGE INTEGRASE"/>
    <property type="match status" value="1"/>
</dbReference>
<evidence type="ECO:0000256" key="3">
    <source>
        <dbReference type="ARBA" id="ARBA00023172"/>
    </source>
</evidence>
<proteinExistence type="inferred from homology"/>
<dbReference type="EMBL" id="BBMT01000009">
    <property type="protein sequence ID" value="GAL36114.1"/>
    <property type="molecule type" value="Genomic_DNA"/>
</dbReference>
<evidence type="ECO:0000259" key="4">
    <source>
        <dbReference type="PROSITE" id="PS51898"/>
    </source>
</evidence>
<dbReference type="PANTHER" id="PTHR30629:SF6">
    <property type="entry name" value="PROPHAGE INTEGRASE INTA-RELATED"/>
    <property type="match status" value="1"/>
</dbReference>
<dbReference type="SUPFAM" id="SSF56349">
    <property type="entry name" value="DNA breaking-rejoining enzymes"/>
    <property type="match status" value="1"/>
</dbReference>
<comment type="similarity">
    <text evidence="1">Belongs to the 'phage' integrase family.</text>
</comment>
<name>A0A090TBK6_9VIBR</name>
<dbReference type="GO" id="GO:0015074">
    <property type="term" value="P:DNA integration"/>
    <property type="evidence" value="ECO:0007669"/>
    <property type="project" value="UniProtKB-KW"/>
</dbReference>
<feature type="domain" description="Tyr recombinase" evidence="4">
    <location>
        <begin position="1"/>
        <end position="114"/>
    </location>
</feature>
<dbReference type="Pfam" id="PF00589">
    <property type="entry name" value="Phage_integrase"/>
    <property type="match status" value="1"/>
</dbReference>